<keyword evidence="9" id="KW-1185">Reference proteome</keyword>
<dbReference type="GO" id="GO:0005737">
    <property type="term" value="C:cytoplasm"/>
    <property type="evidence" value="ECO:0007669"/>
    <property type="project" value="TreeGrafter"/>
</dbReference>
<dbReference type="EMBL" id="BPQB01000106">
    <property type="protein sequence ID" value="GJE99311.1"/>
    <property type="molecule type" value="Genomic_DNA"/>
</dbReference>
<dbReference type="Pfam" id="PF00171">
    <property type="entry name" value="Aldedh"/>
    <property type="match status" value="1"/>
</dbReference>
<dbReference type="Proteomes" id="UP000703269">
    <property type="component" value="Unassembled WGS sequence"/>
</dbReference>
<dbReference type="InterPro" id="IPR016163">
    <property type="entry name" value="Ald_DH_C"/>
</dbReference>
<dbReference type="InterPro" id="IPR012394">
    <property type="entry name" value="Aldehyde_DH_NAD(P)"/>
</dbReference>
<dbReference type="InterPro" id="IPR016161">
    <property type="entry name" value="Ald_DH/histidinol_DH"/>
</dbReference>
<evidence type="ECO:0000256" key="4">
    <source>
        <dbReference type="PIRSR" id="PIRSR036492-1"/>
    </source>
</evidence>
<dbReference type="AlphaFoldDB" id="A0A9P3LL90"/>
<feature type="active site" evidence="4">
    <location>
        <position position="254"/>
    </location>
</feature>
<dbReference type="PIRSF" id="PIRSF036492">
    <property type="entry name" value="ALDH"/>
    <property type="match status" value="1"/>
</dbReference>
<reference evidence="8 9" key="1">
    <citation type="submission" date="2021-08" db="EMBL/GenBank/DDBJ databases">
        <title>Draft Genome Sequence of Phanerochaete sordida strain YK-624.</title>
        <authorList>
            <person name="Mori T."/>
            <person name="Dohra H."/>
            <person name="Suzuki T."/>
            <person name="Kawagishi H."/>
            <person name="Hirai H."/>
        </authorList>
    </citation>
    <scope>NUCLEOTIDE SEQUENCE [LARGE SCALE GENOMIC DNA]</scope>
    <source>
        <strain evidence="8 9">YK-624</strain>
    </source>
</reference>
<organism evidence="8 9">
    <name type="scientific">Phanerochaete sordida</name>
    <dbReference type="NCBI Taxonomy" id="48140"/>
    <lineage>
        <taxon>Eukaryota</taxon>
        <taxon>Fungi</taxon>
        <taxon>Dikarya</taxon>
        <taxon>Basidiomycota</taxon>
        <taxon>Agaricomycotina</taxon>
        <taxon>Agaricomycetes</taxon>
        <taxon>Polyporales</taxon>
        <taxon>Phanerochaetaceae</taxon>
        <taxon>Phanerochaete</taxon>
    </lineage>
</organism>
<evidence type="ECO:0000256" key="3">
    <source>
        <dbReference type="PIRNR" id="PIRNR036492"/>
    </source>
</evidence>
<dbReference type="GO" id="GO:0004029">
    <property type="term" value="F:aldehyde dehydrogenase (NAD+) activity"/>
    <property type="evidence" value="ECO:0007669"/>
    <property type="project" value="TreeGrafter"/>
</dbReference>
<evidence type="ECO:0000313" key="9">
    <source>
        <dbReference type="Proteomes" id="UP000703269"/>
    </source>
</evidence>
<evidence type="ECO:0000313" key="8">
    <source>
        <dbReference type="EMBL" id="GJE99311.1"/>
    </source>
</evidence>
<dbReference type="Gene3D" id="3.40.309.10">
    <property type="entry name" value="Aldehyde Dehydrogenase, Chain A, domain 2"/>
    <property type="match status" value="1"/>
</dbReference>
<dbReference type="PANTHER" id="PTHR43570">
    <property type="entry name" value="ALDEHYDE DEHYDROGENASE"/>
    <property type="match status" value="1"/>
</dbReference>
<dbReference type="InterPro" id="IPR029510">
    <property type="entry name" value="Ald_DH_CS_GLU"/>
</dbReference>
<dbReference type="GO" id="GO:0006081">
    <property type="term" value="P:aldehyde metabolic process"/>
    <property type="evidence" value="ECO:0007669"/>
    <property type="project" value="InterPro"/>
</dbReference>
<comment type="similarity">
    <text evidence="1 3 6">Belongs to the aldehyde dehydrogenase family.</text>
</comment>
<dbReference type="OrthoDB" id="440325at2759"/>
<evidence type="ECO:0000256" key="1">
    <source>
        <dbReference type="ARBA" id="ARBA00009986"/>
    </source>
</evidence>
<name>A0A9P3LL90_9APHY</name>
<evidence type="ECO:0000259" key="7">
    <source>
        <dbReference type="Pfam" id="PF00171"/>
    </source>
</evidence>
<dbReference type="SUPFAM" id="SSF53720">
    <property type="entry name" value="ALDH-like"/>
    <property type="match status" value="1"/>
</dbReference>
<dbReference type="PANTHER" id="PTHR43570:SF16">
    <property type="entry name" value="ALDEHYDE DEHYDROGENASE TYPE III, ISOFORM Q"/>
    <property type="match status" value="1"/>
</dbReference>
<sequence>MMTTEAPYTSLVEVPGIHARIIEYFSSGTTRPLSYRRRQLIQLARLVQENLVVIEDALLTDLGKQRQESTFTETGPIIQACITALNHLEEWAKPEKPQVEAWRASWDTTVYPVPKGVVLFISPWNYPIIVSLLPMVGCIAAGCPAVLKPSEHSPATSNLMARLFSEYLDPQAYVVVQGAIAQATALLDLPWGHIFFTGGGGAARHVAAAAAKFVTPLTLELGGKNPVIIDVDCDIKVAAKRTLFGKVQNCGQACVSPDYVLVPRVIAPAFYEALKEAYQLFFPTDPLLPESSWGKIINENHYHRIVKLIQGTNGNVIIGGMSDSTRLRIAPTVVADIRSDDILMEEEIFGPVLSIVEVVDVDEAIRIVNDRPHPLVLYAFTSNEETKDKVLNNTNSGTLALNDTFTQLAVYEMPFGGHGASGYGAYFRKDSFDTFTHRRSFINVPPAEEPNLGYRYQPYTEGSYKAMCSGAFDIKIPDV</sequence>
<accession>A0A9P3LL90</accession>
<dbReference type="InterPro" id="IPR016162">
    <property type="entry name" value="Ald_DH_N"/>
</dbReference>
<dbReference type="PROSITE" id="PS00687">
    <property type="entry name" value="ALDEHYDE_DEHYDR_GLU"/>
    <property type="match status" value="1"/>
</dbReference>
<dbReference type="Gene3D" id="3.40.605.10">
    <property type="entry name" value="Aldehyde Dehydrogenase, Chain A, domain 1"/>
    <property type="match status" value="1"/>
</dbReference>
<feature type="domain" description="Aldehyde dehydrogenase" evidence="7">
    <location>
        <begin position="30"/>
        <end position="439"/>
    </location>
</feature>
<comment type="caution">
    <text evidence="8">The sequence shown here is derived from an EMBL/GenBank/DDBJ whole genome shotgun (WGS) entry which is preliminary data.</text>
</comment>
<proteinExistence type="inferred from homology"/>
<evidence type="ECO:0000256" key="2">
    <source>
        <dbReference type="ARBA" id="ARBA00023002"/>
    </source>
</evidence>
<keyword evidence="2 3" id="KW-0560">Oxidoreductase</keyword>
<dbReference type="FunFam" id="3.40.309.10:FF:000003">
    <property type="entry name" value="Aldehyde dehydrogenase"/>
    <property type="match status" value="1"/>
</dbReference>
<evidence type="ECO:0000256" key="5">
    <source>
        <dbReference type="PROSITE-ProRule" id="PRU10007"/>
    </source>
</evidence>
<feature type="active site" evidence="4 5">
    <location>
        <position position="220"/>
    </location>
</feature>
<gene>
    <name evidence="8" type="ORF">PsYK624_155650</name>
</gene>
<dbReference type="InterPro" id="IPR015590">
    <property type="entry name" value="Aldehyde_DH_dom"/>
</dbReference>
<evidence type="ECO:0000256" key="6">
    <source>
        <dbReference type="RuleBase" id="RU003345"/>
    </source>
</evidence>
<protein>
    <recommendedName>
        <fullName evidence="3">Aldehyde dehydrogenase</fullName>
    </recommendedName>
</protein>